<comment type="similarity">
    <text evidence="1">Belongs to the protein kinase superfamily. CAMK Ser/Thr protein kinase family.</text>
</comment>
<dbReference type="InterPro" id="IPR003961">
    <property type="entry name" value="FN3_dom"/>
</dbReference>
<feature type="domain" description="Ig-like" evidence="8">
    <location>
        <begin position="552"/>
        <end position="640"/>
    </location>
</feature>
<dbReference type="Pfam" id="PF07679">
    <property type="entry name" value="I-set"/>
    <property type="match status" value="10"/>
</dbReference>
<feature type="compositionally biased region" description="Basic and acidic residues" evidence="7">
    <location>
        <begin position="101"/>
        <end position="119"/>
    </location>
</feature>
<feature type="compositionally biased region" description="Basic and acidic residues" evidence="7">
    <location>
        <begin position="296"/>
        <end position="317"/>
    </location>
</feature>
<dbReference type="PROSITE" id="PS50853">
    <property type="entry name" value="FN3"/>
    <property type="match status" value="1"/>
</dbReference>
<gene>
    <name evidence="10" type="ORF">DIATSA_LOCUS39</name>
</gene>
<feature type="domain" description="Ig-like" evidence="8">
    <location>
        <begin position="1215"/>
        <end position="1304"/>
    </location>
</feature>
<feature type="domain" description="Fibronectin type-III" evidence="9">
    <location>
        <begin position="778"/>
        <end position="874"/>
    </location>
</feature>
<dbReference type="SMART" id="SM00409">
    <property type="entry name" value="IG"/>
    <property type="match status" value="10"/>
</dbReference>
<feature type="compositionally biased region" description="Acidic residues" evidence="7">
    <location>
        <begin position="53"/>
        <end position="63"/>
    </location>
</feature>
<reference evidence="10" key="1">
    <citation type="submission" date="2021-12" db="EMBL/GenBank/DDBJ databases">
        <authorList>
            <person name="King R."/>
        </authorList>
    </citation>
    <scope>NUCLEOTIDE SEQUENCE</scope>
</reference>
<dbReference type="FunFam" id="2.60.40.10:FF:001053">
    <property type="entry name" value="Uncharacterized protein, isoform D"/>
    <property type="match status" value="1"/>
</dbReference>
<dbReference type="CDD" id="cd00063">
    <property type="entry name" value="FN3"/>
    <property type="match status" value="1"/>
</dbReference>
<evidence type="ECO:0000256" key="5">
    <source>
        <dbReference type="ARBA" id="ARBA00023179"/>
    </source>
</evidence>
<dbReference type="SMART" id="SM00408">
    <property type="entry name" value="IGc2"/>
    <property type="match status" value="9"/>
</dbReference>
<keyword evidence="2" id="KW-0787">Thick filament</keyword>
<dbReference type="GO" id="GO:0032982">
    <property type="term" value="C:myosin filament"/>
    <property type="evidence" value="ECO:0007669"/>
    <property type="project" value="UniProtKB-KW"/>
</dbReference>
<evidence type="ECO:0000256" key="6">
    <source>
        <dbReference type="ARBA" id="ARBA00023319"/>
    </source>
</evidence>
<dbReference type="FunFam" id="2.60.40.10:FF:001452">
    <property type="entry name" value="Uncharacterized protein, isoform F"/>
    <property type="match status" value="1"/>
</dbReference>
<dbReference type="PANTHER" id="PTHR13817:SF166">
    <property type="entry name" value="NEURONAL IGCAM-RELATED"/>
    <property type="match status" value="1"/>
</dbReference>
<dbReference type="InterPro" id="IPR013783">
    <property type="entry name" value="Ig-like_fold"/>
</dbReference>
<dbReference type="SUPFAM" id="SSF49265">
    <property type="entry name" value="Fibronectin type III"/>
    <property type="match status" value="1"/>
</dbReference>
<feature type="region of interest" description="Disordered" evidence="7">
    <location>
        <begin position="284"/>
        <end position="317"/>
    </location>
</feature>
<evidence type="ECO:0000259" key="8">
    <source>
        <dbReference type="PROSITE" id="PS50835"/>
    </source>
</evidence>
<dbReference type="InterPro" id="IPR003599">
    <property type="entry name" value="Ig_sub"/>
</dbReference>
<accession>A0A9N9N2S4</accession>
<dbReference type="InterPro" id="IPR007110">
    <property type="entry name" value="Ig-like_dom"/>
</dbReference>
<dbReference type="InterPro" id="IPR050964">
    <property type="entry name" value="Striated_Muscle_Regulatory"/>
</dbReference>
<dbReference type="PANTHER" id="PTHR13817">
    <property type="entry name" value="TITIN"/>
    <property type="match status" value="1"/>
</dbReference>
<evidence type="ECO:0000313" key="10">
    <source>
        <dbReference type="EMBL" id="CAG9781712.1"/>
    </source>
</evidence>
<dbReference type="OrthoDB" id="6070751at2759"/>
<feature type="domain" description="Ig-like" evidence="8">
    <location>
        <begin position="1479"/>
        <end position="1568"/>
    </location>
</feature>
<dbReference type="SUPFAM" id="SSF48726">
    <property type="entry name" value="Immunoglobulin"/>
    <property type="match status" value="10"/>
</dbReference>
<evidence type="ECO:0000313" key="11">
    <source>
        <dbReference type="Proteomes" id="UP001153714"/>
    </source>
</evidence>
<feature type="compositionally biased region" description="Basic and acidic residues" evidence="7">
    <location>
        <begin position="1"/>
        <end position="24"/>
    </location>
</feature>
<feature type="domain" description="Ig-like" evidence="8">
    <location>
        <begin position="878"/>
        <end position="968"/>
    </location>
</feature>
<dbReference type="FunFam" id="2.60.40.10:FF:000999">
    <property type="entry name" value="Uncharacterized protein, isoform D"/>
    <property type="match status" value="1"/>
</dbReference>
<dbReference type="InterPro" id="IPR013098">
    <property type="entry name" value="Ig_I-set"/>
</dbReference>
<dbReference type="CDD" id="cd00096">
    <property type="entry name" value="Ig"/>
    <property type="match status" value="1"/>
</dbReference>
<dbReference type="FunFam" id="2.60.40.10:FF:000080">
    <property type="entry name" value="Myosin light chain kinase, smooth muscle"/>
    <property type="match status" value="2"/>
</dbReference>
<feature type="compositionally biased region" description="Low complexity" evidence="7">
    <location>
        <begin position="1436"/>
        <end position="1446"/>
    </location>
</feature>
<dbReference type="PROSITE" id="PS50835">
    <property type="entry name" value="IG_LIKE"/>
    <property type="match status" value="8"/>
</dbReference>
<evidence type="ECO:0000256" key="3">
    <source>
        <dbReference type="ARBA" id="ARBA00022737"/>
    </source>
</evidence>
<keyword evidence="6" id="KW-0393">Immunoglobulin domain</keyword>
<sequence length="1603" mass="180524">MEDKLENEINLQEDKESRVRKETEVNIPNQKAKEEKCLKQENAGTDQIKIEGMEQENEFAEEKDESKNRGRKGKDEQKYFIEKPKTKEEISVKQTVTGTENEEKRKVQKDKKTKEEKLGKGKSKHMKDKLEQKVEVNHEAEKNNQEDKAMGFDLQDDYSIDKKASKTRRQRDTDNVSMKIPDMNEFSLENVKINSAAQQETTQHYIKEYHYEPTGRHKSDDSEKPRFIDHSHRDYTMEFVRPSGYRERSFGVDNIVTDRENIGKSPAIYKAGALKLDAQLRSSLPPLSSPITKNSESSERRSETRLRSKALSEARSIMSEKRSSGVRDIKRKPVFSTYLTDRTAVEGSRVKLTCSVLSSTDPIVTWYRNGVPLDDKLKYKTKIMNGLITLEVLNAVPRDSAEYTCTVENENGTVNTSANLKVYPSFEASPIPPTFTRSIRDTYHLAENELVLECRIRGQPLPTITWMKNDKPVSSDDRFQAYYLADGVCRLAISHPTPEDSGKYTCKAENSVWSDQITHVVNFTGKERRLSPNLTTVEKSRQSRHIFESRKPHFGNVLSDYKVTSGGTIGLQVEIQGSPTRVEWLREGRSVTAVYSNARTMVEHGLYTLALSDVTEKDSGMFTCRAFSSHGIVDMNAAITVVQPGELSGKPAIIVGRPEKEVQISIGEDLNISFRVQGEPKPKVIFMKGIRDITNSQRVCKMTLDDYVKFSVKRSVISDAGTYCILARNAYGCDRAFVTVMIRQRASSDNLISDWTYPSDDAILNVTERKYKSVPERIPGEPTVVDGGNKWASLAWPKPDCSATAPVLAYKVESWLVGKEGGARWTELGITPLNSFDAFNLKQGEQYHFRVTPRNRYGWGESVQTSTPVGVGSAGDRPEFVDILPGQLKVLVGRMASLSCSVKGKPTPEVVWMKNGHEIEDGDRRVKSSFNGYDCKLTIDDITAEDEARYSCEATNPHGRASTYARLAVVTDRLVWEADSKLKRERSSDGGGEYPPQFTMRLRDRRVQTTYPVRLTCQVVGSPPPTLTWYKDGQEVTLDGRHTASQDEHFHTLEIAPTTLEDGGVYEAMARNSCGAISCRCSLVVDKGIRAYVAPEFCCGLEPLYTLYEGEELRISAVVEAYPSVGVTWYRDGVRLRPSRRAVMTLDRDGQIELALASLTARDAGVYSCTASNEVGRATTSGKVEVVANGATSRSDVIVSPPVLLSPDVPYSKEPMFVRKPRSSEAREGDTVIIQCEVVGDPKPDVYWLRDFLKPDYYRDATHFRRVGEGPEYRFEIPHAKLDYTGAYSVVAQNVHGQTKAIISLQVLAKDISCTEEHNIRYGRVDVIPRFERELTDLLCHDGDAVEFQCMVSGDPEPDIRWFHYTELIRECPDFECSYEGGAARFRIRQVTADDEGTYRCEAHNRLGKAVSTACLVVYPPGEPNTLSQRLRRPPALRSAASTPRSTPRHTPARSLSRTPGPEAMDQRRACSPSRQMAPKFYTYPFNKVVEEGEHVVFQCAVRGLPAPWATWDKDGIIVTPSSRITIREKDEILRILEIEQVTVEDVGLYRITLENDYGRVEASARLEVITQQGKFYAGVRSYSASPRRAHSSRRMPSLTRQD</sequence>
<dbReference type="FunFam" id="2.60.40.10:FF:000069">
    <property type="entry name" value="Alpha-protein kinase 3"/>
    <property type="match status" value="1"/>
</dbReference>
<evidence type="ECO:0000256" key="7">
    <source>
        <dbReference type="SAM" id="MobiDB-lite"/>
    </source>
</evidence>
<dbReference type="Proteomes" id="UP001153714">
    <property type="component" value="Chromosome 1"/>
</dbReference>
<feature type="compositionally biased region" description="Basic and acidic residues" evidence="7">
    <location>
        <begin position="64"/>
        <end position="91"/>
    </location>
</feature>
<keyword evidence="5" id="KW-0514">Muscle protein</keyword>
<dbReference type="GO" id="GO:0007155">
    <property type="term" value="P:cell adhesion"/>
    <property type="evidence" value="ECO:0007669"/>
    <property type="project" value="UniProtKB-KW"/>
</dbReference>
<protein>
    <submittedName>
        <fullName evidence="10">Uncharacterized protein</fullName>
    </submittedName>
</protein>
<name>A0A9N9N2S4_9NEOP</name>
<feature type="region of interest" description="Disordered" evidence="7">
    <location>
        <begin position="1"/>
        <end position="132"/>
    </location>
</feature>
<dbReference type="Gene3D" id="2.60.40.10">
    <property type="entry name" value="Immunoglobulins"/>
    <property type="match status" value="11"/>
</dbReference>
<evidence type="ECO:0000259" key="9">
    <source>
        <dbReference type="PROSITE" id="PS50853"/>
    </source>
</evidence>
<evidence type="ECO:0000256" key="2">
    <source>
        <dbReference type="ARBA" id="ARBA00022433"/>
    </source>
</evidence>
<dbReference type="InterPro" id="IPR036116">
    <property type="entry name" value="FN3_sf"/>
</dbReference>
<feature type="domain" description="Ig-like" evidence="8">
    <location>
        <begin position="1329"/>
        <end position="1412"/>
    </location>
</feature>
<keyword evidence="3" id="KW-0677">Repeat</keyword>
<dbReference type="FunFam" id="2.60.40.10:FF:000107">
    <property type="entry name" value="Myosin, light chain kinase a"/>
    <property type="match status" value="2"/>
</dbReference>
<evidence type="ECO:0000256" key="4">
    <source>
        <dbReference type="ARBA" id="ARBA00022889"/>
    </source>
</evidence>
<dbReference type="SMART" id="SM00060">
    <property type="entry name" value="FN3"/>
    <property type="match status" value="1"/>
</dbReference>
<feature type="domain" description="Ig-like" evidence="8">
    <location>
        <begin position="433"/>
        <end position="518"/>
    </location>
</feature>
<proteinExistence type="inferred from homology"/>
<reference evidence="10" key="2">
    <citation type="submission" date="2022-10" db="EMBL/GenBank/DDBJ databases">
        <authorList>
            <consortium name="ENA_rothamsted_submissions"/>
            <consortium name="culmorum"/>
            <person name="King R."/>
        </authorList>
    </citation>
    <scope>NUCLEOTIDE SEQUENCE</scope>
</reference>
<feature type="domain" description="Ig-like" evidence="8">
    <location>
        <begin position="333"/>
        <end position="421"/>
    </location>
</feature>
<evidence type="ECO:0000256" key="1">
    <source>
        <dbReference type="ARBA" id="ARBA00006692"/>
    </source>
</evidence>
<dbReference type="GO" id="GO:0030154">
    <property type="term" value="P:cell differentiation"/>
    <property type="evidence" value="ECO:0007669"/>
    <property type="project" value="UniProtKB-ARBA"/>
</dbReference>
<dbReference type="FunFam" id="2.60.40.10:FF:000557">
    <property type="entry name" value="Myosin binding protein Ha"/>
    <property type="match status" value="1"/>
</dbReference>
<dbReference type="InterPro" id="IPR036179">
    <property type="entry name" value="Ig-like_dom_sf"/>
</dbReference>
<feature type="domain" description="Ig-like" evidence="8">
    <location>
        <begin position="996"/>
        <end position="1185"/>
    </location>
</feature>
<keyword evidence="4" id="KW-0130">Cell adhesion</keyword>
<dbReference type="GO" id="GO:0009653">
    <property type="term" value="P:anatomical structure morphogenesis"/>
    <property type="evidence" value="ECO:0007669"/>
    <property type="project" value="UniProtKB-ARBA"/>
</dbReference>
<dbReference type="InterPro" id="IPR003598">
    <property type="entry name" value="Ig_sub2"/>
</dbReference>
<organism evidence="10 11">
    <name type="scientific">Diatraea saccharalis</name>
    <name type="common">sugarcane borer</name>
    <dbReference type="NCBI Taxonomy" id="40085"/>
    <lineage>
        <taxon>Eukaryota</taxon>
        <taxon>Metazoa</taxon>
        <taxon>Ecdysozoa</taxon>
        <taxon>Arthropoda</taxon>
        <taxon>Hexapoda</taxon>
        <taxon>Insecta</taxon>
        <taxon>Pterygota</taxon>
        <taxon>Neoptera</taxon>
        <taxon>Endopterygota</taxon>
        <taxon>Lepidoptera</taxon>
        <taxon>Glossata</taxon>
        <taxon>Ditrysia</taxon>
        <taxon>Pyraloidea</taxon>
        <taxon>Crambidae</taxon>
        <taxon>Crambinae</taxon>
        <taxon>Diatraea</taxon>
    </lineage>
</organism>
<keyword evidence="11" id="KW-1185">Reference proteome</keyword>
<feature type="region of interest" description="Disordered" evidence="7">
    <location>
        <begin position="1426"/>
        <end position="1473"/>
    </location>
</feature>
<dbReference type="EMBL" id="OU893332">
    <property type="protein sequence ID" value="CAG9781712.1"/>
    <property type="molecule type" value="Genomic_DNA"/>
</dbReference>
<dbReference type="FunFam" id="2.60.40.10:FF:001166">
    <property type="entry name" value="Uncharacterized protein, isoform D"/>
    <property type="match status" value="1"/>
</dbReference>